<dbReference type="EMBL" id="LT828648">
    <property type="protein sequence ID" value="SLM48460.1"/>
    <property type="molecule type" value="Genomic_DNA"/>
</dbReference>
<evidence type="ECO:0008006" key="3">
    <source>
        <dbReference type="Google" id="ProtNLM"/>
    </source>
</evidence>
<dbReference type="STRING" id="1325564.NSJP_2288"/>
<dbReference type="InterPro" id="IPR023974">
    <property type="entry name" value="HxsD"/>
</dbReference>
<name>A0A1W1I636_9BACT</name>
<dbReference type="Proteomes" id="UP000192042">
    <property type="component" value="Chromosome I"/>
</dbReference>
<evidence type="ECO:0000313" key="2">
    <source>
        <dbReference type="Proteomes" id="UP000192042"/>
    </source>
</evidence>
<organism evidence="1 2">
    <name type="scientific">Nitrospira japonica</name>
    <dbReference type="NCBI Taxonomy" id="1325564"/>
    <lineage>
        <taxon>Bacteria</taxon>
        <taxon>Pseudomonadati</taxon>
        <taxon>Nitrospirota</taxon>
        <taxon>Nitrospiria</taxon>
        <taxon>Nitrospirales</taxon>
        <taxon>Nitrospiraceae</taxon>
        <taxon>Nitrospira</taxon>
    </lineage>
</organism>
<gene>
    <name evidence="1" type="ORF">NSJP_2288</name>
</gene>
<sequence length="109" mass="12481">MGHDQPTRTLTFDKNVYSVTAVKQAAYRYLDRFTTDITTEADEIRCSLTFKATVTEENAQRLINEFKNEVLDQDLRERLKAETEGVRNLILAHAFSKTGLIDNESFPGH</sequence>
<dbReference type="RefSeq" id="WP_080886836.1">
    <property type="nucleotide sequence ID" value="NZ_LT828648.1"/>
</dbReference>
<evidence type="ECO:0000313" key="1">
    <source>
        <dbReference type="EMBL" id="SLM48460.1"/>
    </source>
</evidence>
<dbReference type="AlphaFoldDB" id="A0A1W1I636"/>
<dbReference type="KEGG" id="nja:NSJP_2288"/>
<reference evidence="1 2" key="1">
    <citation type="submission" date="2017-03" db="EMBL/GenBank/DDBJ databases">
        <authorList>
            <person name="Afonso C.L."/>
            <person name="Miller P.J."/>
            <person name="Scott M.A."/>
            <person name="Spackman E."/>
            <person name="Goraichik I."/>
            <person name="Dimitrov K.M."/>
            <person name="Suarez D.L."/>
            <person name="Swayne D.E."/>
        </authorList>
    </citation>
    <scope>NUCLEOTIDE SEQUENCE [LARGE SCALE GENOMIC DNA]</scope>
    <source>
        <strain evidence="1">Genome sequencing of Nitrospira japonica strain NJ11</strain>
    </source>
</reference>
<proteinExistence type="predicted"/>
<protein>
    <recommendedName>
        <fullName evidence="3">His-Xaa-Ser system protein HxsD</fullName>
    </recommendedName>
</protein>
<keyword evidence="2" id="KW-1185">Reference proteome</keyword>
<accession>A0A1W1I636</accession>
<dbReference type="NCBIfam" id="TIGR03976">
    <property type="entry name" value="chp_LLNDYxLRE"/>
    <property type="match status" value="1"/>
</dbReference>
<dbReference type="OrthoDB" id="6893091at2"/>